<dbReference type="Proteomes" id="UP001374584">
    <property type="component" value="Unassembled WGS sequence"/>
</dbReference>
<dbReference type="AlphaFoldDB" id="A0AAN9RT59"/>
<protein>
    <submittedName>
        <fullName evidence="1">Uncharacterized protein</fullName>
    </submittedName>
</protein>
<name>A0AAN9RT59_PHACN</name>
<keyword evidence="2" id="KW-1185">Reference proteome</keyword>
<sequence>MVKVGCCYQVLCFADVKDVDGMLKKPKPNFECMVSDRHDAALVKQIVSRVLELLDYEDLSITQYPVGLDSRVEKVIGWDRSYPEIVPETAFDQQRLLQSSCFQGNEEIKTATTGSCTTYWRLWV</sequence>
<gene>
    <name evidence="1" type="ORF">VNO80_01769</name>
</gene>
<dbReference type="EMBL" id="JAYMYR010000001">
    <property type="protein sequence ID" value="KAK7382731.1"/>
    <property type="molecule type" value="Genomic_DNA"/>
</dbReference>
<evidence type="ECO:0000313" key="1">
    <source>
        <dbReference type="EMBL" id="KAK7382731.1"/>
    </source>
</evidence>
<evidence type="ECO:0000313" key="2">
    <source>
        <dbReference type="Proteomes" id="UP001374584"/>
    </source>
</evidence>
<reference evidence="1 2" key="1">
    <citation type="submission" date="2024-01" db="EMBL/GenBank/DDBJ databases">
        <title>The genomes of 5 underutilized Papilionoideae crops provide insights into root nodulation and disease resistanc.</title>
        <authorList>
            <person name="Jiang F."/>
        </authorList>
    </citation>
    <scope>NUCLEOTIDE SEQUENCE [LARGE SCALE GENOMIC DNA]</scope>
    <source>
        <strain evidence="1">JINMINGXINNONG_FW02</strain>
        <tissue evidence="1">Leaves</tissue>
    </source>
</reference>
<organism evidence="1 2">
    <name type="scientific">Phaseolus coccineus</name>
    <name type="common">Scarlet runner bean</name>
    <name type="synonym">Phaseolus multiflorus</name>
    <dbReference type="NCBI Taxonomy" id="3886"/>
    <lineage>
        <taxon>Eukaryota</taxon>
        <taxon>Viridiplantae</taxon>
        <taxon>Streptophyta</taxon>
        <taxon>Embryophyta</taxon>
        <taxon>Tracheophyta</taxon>
        <taxon>Spermatophyta</taxon>
        <taxon>Magnoliopsida</taxon>
        <taxon>eudicotyledons</taxon>
        <taxon>Gunneridae</taxon>
        <taxon>Pentapetalae</taxon>
        <taxon>rosids</taxon>
        <taxon>fabids</taxon>
        <taxon>Fabales</taxon>
        <taxon>Fabaceae</taxon>
        <taxon>Papilionoideae</taxon>
        <taxon>50 kb inversion clade</taxon>
        <taxon>NPAAA clade</taxon>
        <taxon>indigoferoid/millettioid clade</taxon>
        <taxon>Phaseoleae</taxon>
        <taxon>Phaseolus</taxon>
    </lineage>
</organism>
<proteinExistence type="predicted"/>
<accession>A0AAN9RT59</accession>
<comment type="caution">
    <text evidence="1">The sequence shown here is derived from an EMBL/GenBank/DDBJ whole genome shotgun (WGS) entry which is preliminary data.</text>
</comment>